<keyword evidence="4" id="KW-1185">Reference proteome</keyword>
<dbReference type="Proteomes" id="UP000198725">
    <property type="component" value="Unassembled WGS sequence"/>
</dbReference>
<dbReference type="Pfam" id="PF25023">
    <property type="entry name" value="TEN_YD-shell"/>
    <property type="match status" value="1"/>
</dbReference>
<evidence type="ECO:0000256" key="1">
    <source>
        <dbReference type="ARBA" id="ARBA00022737"/>
    </source>
</evidence>
<dbReference type="InterPro" id="IPR031325">
    <property type="entry name" value="RHS_repeat"/>
</dbReference>
<protein>
    <submittedName>
        <fullName evidence="3">RHS repeat-associated core domain-containing protein</fullName>
    </submittedName>
</protein>
<proteinExistence type="predicted"/>
<organism evidence="3 4">
    <name type="scientific">Rhodanobacter glycinis</name>
    <dbReference type="NCBI Taxonomy" id="582702"/>
    <lineage>
        <taxon>Bacteria</taxon>
        <taxon>Pseudomonadati</taxon>
        <taxon>Pseudomonadota</taxon>
        <taxon>Gammaproteobacteria</taxon>
        <taxon>Lysobacterales</taxon>
        <taxon>Rhodanobacteraceae</taxon>
        <taxon>Rhodanobacter</taxon>
    </lineage>
</organism>
<accession>A0A1I4C411</accession>
<evidence type="ECO:0000313" key="4">
    <source>
        <dbReference type="Proteomes" id="UP000198725"/>
    </source>
</evidence>
<evidence type="ECO:0000313" key="3">
    <source>
        <dbReference type="EMBL" id="SFK75822.1"/>
    </source>
</evidence>
<dbReference type="InterPro" id="IPR050708">
    <property type="entry name" value="T6SS_VgrG/RHS"/>
</dbReference>
<sequence>MKKELHVATVSRQSSALPIEQGCRSIRSCESGLSNLRRRMYAKAGANSREAPSRSLGRKTALALLCAGSLGVTASAIASTTVTQYTYDAGNHVTTVTDPRGLVTAYNYDGLGLLWGVSSPDTGTSTANYDAYGRRISLTRANGVTTTYGYDTINRPTSVSAGSQVQTYAYDNCTNGVGRLCSASDAIGSTTYTYTPEGRVAGRGFSINGTSYSLGYGYDAVGHLAAVTYPDGHQALYSYSRGVVSDITFAMGGTQLTAASNIAWQPMDAAVTGWTSSNGLTNTLAYDTDGRLTGISVPGVESLGFSYDKANRLTGIDNALDGTMSQDFGYDDQSRLVSMYSLNQGASYSYDADGNRIASVNGAGTSSASYSATNNHLTQTTGANAQTYGYDALGNITTLGGTVAYQYDAFNRMKATGGMSYYVNPEGQRLLKTGSAGTTYFAPGPSGSLLAESDNGQWIDYVWLGGRLIGRDVSGQLEAIHDDQLGRPQVVTNASQAVVWSAQNWPFTRDVAVSSSAPLNVGFPGQYYDQETGLWNNGFRDYDPALGRYVESDPLGLKAGPNTYAYVGSNPLNSIDLLGLEGVGSWNNGGNPTVFETGNVPSCNMDPHFYRNGLAGMGMLAGFAIGTTAVVALMTTPETGGASDLAAENVIKWLITEAPEPYATASIVGGSRGAAIGGILGGVGGAMLDSPNVGGKSCECK</sequence>
<dbReference type="InterPro" id="IPR006530">
    <property type="entry name" value="YD"/>
</dbReference>
<dbReference type="AlphaFoldDB" id="A0A1I4C411"/>
<dbReference type="EMBL" id="FOSR01000006">
    <property type="protein sequence ID" value="SFK75822.1"/>
    <property type="molecule type" value="Genomic_DNA"/>
</dbReference>
<dbReference type="InterPro" id="IPR056823">
    <property type="entry name" value="TEN-like_YD-shell"/>
</dbReference>
<dbReference type="PANTHER" id="PTHR32305:SF15">
    <property type="entry name" value="PROTEIN RHSA-RELATED"/>
    <property type="match status" value="1"/>
</dbReference>
<gene>
    <name evidence="3" type="ORF">SAMN05192579_106100</name>
</gene>
<feature type="domain" description="Teneurin-like YD-shell" evidence="2">
    <location>
        <begin position="127"/>
        <end position="312"/>
    </location>
</feature>
<dbReference type="Gene3D" id="2.180.10.10">
    <property type="entry name" value="RHS repeat-associated core"/>
    <property type="match status" value="1"/>
</dbReference>
<reference evidence="4" key="1">
    <citation type="submission" date="2016-10" db="EMBL/GenBank/DDBJ databases">
        <authorList>
            <person name="Varghese N."/>
            <person name="Submissions S."/>
        </authorList>
    </citation>
    <scope>NUCLEOTIDE SEQUENCE [LARGE SCALE GENOMIC DNA]</scope>
    <source>
        <strain evidence="4">MO64</strain>
    </source>
</reference>
<dbReference type="Pfam" id="PF05593">
    <property type="entry name" value="RHS_repeat"/>
    <property type="match status" value="1"/>
</dbReference>
<dbReference type="InterPro" id="IPR022385">
    <property type="entry name" value="Rhs_assc_core"/>
</dbReference>
<dbReference type="NCBIfam" id="TIGR01643">
    <property type="entry name" value="YD_repeat_2x"/>
    <property type="match status" value="3"/>
</dbReference>
<name>A0A1I4C411_9GAMM</name>
<dbReference type="PRINTS" id="PR00394">
    <property type="entry name" value="RHSPROTEIN"/>
</dbReference>
<dbReference type="NCBIfam" id="TIGR03696">
    <property type="entry name" value="Rhs_assc_core"/>
    <property type="match status" value="1"/>
</dbReference>
<keyword evidence="1" id="KW-0677">Repeat</keyword>
<dbReference type="RefSeq" id="WP_175481537.1">
    <property type="nucleotide sequence ID" value="NZ_FOSR01000006.1"/>
</dbReference>
<dbReference type="PANTHER" id="PTHR32305">
    <property type="match status" value="1"/>
</dbReference>
<evidence type="ECO:0000259" key="2">
    <source>
        <dbReference type="Pfam" id="PF25023"/>
    </source>
</evidence>